<feature type="region of interest" description="Disordered" evidence="1">
    <location>
        <begin position="83"/>
        <end position="103"/>
    </location>
</feature>
<evidence type="ECO:0000313" key="2">
    <source>
        <dbReference type="EMBL" id="CAB1419201.1"/>
    </source>
</evidence>
<feature type="region of interest" description="Disordered" evidence="1">
    <location>
        <begin position="118"/>
        <end position="154"/>
    </location>
</feature>
<feature type="compositionally biased region" description="Basic and acidic residues" evidence="1">
    <location>
        <begin position="22"/>
        <end position="35"/>
    </location>
</feature>
<accession>A0A9N7TVE4</accession>
<dbReference type="Proteomes" id="UP001153269">
    <property type="component" value="Unassembled WGS sequence"/>
</dbReference>
<sequence>MDASWAIGAAGSTTGPRSMVLQRREEGEEKADDTKNNNNSTSPQPCRAGPESEAVREGREAGIEEVGGAGAVPVRLLACAPESRGAALSAEAQKSDIQTKPCSRCEGRTRSAFRGFFQTQREKDRGKKKDGRMDGESWRAEADSGDSAFPLEAD</sequence>
<evidence type="ECO:0000313" key="3">
    <source>
        <dbReference type="Proteomes" id="UP001153269"/>
    </source>
</evidence>
<feature type="compositionally biased region" description="Basic and acidic residues" evidence="1">
    <location>
        <begin position="120"/>
        <end position="142"/>
    </location>
</feature>
<comment type="caution">
    <text evidence="2">The sequence shown here is derived from an EMBL/GenBank/DDBJ whole genome shotgun (WGS) entry which is preliminary data.</text>
</comment>
<dbReference type="EMBL" id="CADEAL010000372">
    <property type="protein sequence ID" value="CAB1419201.1"/>
    <property type="molecule type" value="Genomic_DNA"/>
</dbReference>
<protein>
    <submittedName>
        <fullName evidence="2">Uncharacterized protein</fullName>
    </submittedName>
</protein>
<dbReference type="AlphaFoldDB" id="A0A9N7TVE4"/>
<reference evidence="2" key="1">
    <citation type="submission" date="2020-03" db="EMBL/GenBank/DDBJ databases">
        <authorList>
            <person name="Weist P."/>
        </authorList>
    </citation>
    <scope>NUCLEOTIDE SEQUENCE</scope>
</reference>
<feature type="region of interest" description="Disordered" evidence="1">
    <location>
        <begin position="1"/>
        <end position="71"/>
    </location>
</feature>
<proteinExistence type="predicted"/>
<evidence type="ECO:0000256" key="1">
    <source>
        <dbReference type="SAM" id="MobiDB-lite"/>
    </source>
</evidence>
<keyword evidence="3" id="KW-1185">Reference proteome</keyword>
<name>A0A9N7TVE4_PLEPL</name>
<gene>
    <name evidence="2" type="ORF">PLEPLA_LOCUS7029</name>
</gene>
<feature type="compositionally biased region" description="Basic and acidic residues" evidence="1">
    <location>
        <begin position="53"/>
        <end position="62"/>
    </location>
</feature>
<organism evidence="2 3">
    <name type="scientific">Pleuronectes platessa</name>
    <name type="common">European plaice</name>
    <dbReference type="NCBI Taxonomy" id="8262"/>
    <lineage>
        <taxon>Eukaryota</taxon>
        <taxon>Metazoa</taxon>
        <taxon>Chordata</taxon>
        <taxon>Craniata</taxon>
        <taxon>Vertebrata</taxon>
        <taxon>Euteleostomi</taxon>
        <taxon>Actinopterygii</taxon>
        <taxon>Neopterygii</taxon>
        <taxon>Teleostei</taxon>
        <taxon>Neoteleostei</taxon>
        <taxon>Acanthomorphata</taxon>
        <taxon>Carangaria</taxon>
        <taxon>Pleuronectiformes</taxon>
        <taxon>Pleuronectoidei</taxon>
        <taxon>Pleuronectidae</taxon>
        <taxon>Pleuronectes</taxon>
    </lineage>
</organism>